<protein>
    <submittedName>
        <fullName evidence="1">Uncharacterized protein</fullName>
    </submittedName>
</protein>
<sequence>MSAMDIDTEVSTVLATIRLESDNSELNNIIYQLEDFYERKLWHQLTQVLDQIYYPIDPTNTTSSSLIITSNLKNRLYNLFIKQFQLKLNPIKVVDYLLESFENDPKETLSTLLTLKKDFINDLKRSHNYRVTDDDNDDNEEEEEENQDEELKQLIQDDEAVIYVKLQIARYYLKLHQLNKAEDILIDVAPKFESLNNNLNSKINSAYYLEKTEHAKILNNYNDYYSNGLLYLSSVTNLTDEEKNKLRYELCIAALLGDKIYNFGELILHDIFQEISQPSSSTTSSQYNWLYQLIINLNAGNVDNFNHWLSIAIKKAPILEQHQIFLKEKLTIMALLELVSADKKLSFDIISEKTNTPIDQVELIIIKTMSLHLIEGYINQDQQYVVVSWIQPRILNLDQVKNLIQNVEHLSKNISLVCKNF</sequence>
<name>A0ACB7FQT4_9ASCO</name>
<comment type="caution">
    <text evidence="1">The sequence shown here is derived from an EMBL/GenBank/DDBJ whole genome shotgun (WGS) entry which is preliminary data.</text>
</comment>
<gene>
    <name evidence="1" type="ORF">GWM34_00904</name>
</gene>
<reference evidence="1" key="1">
    <citation type="submission" date="2020-12" db="EMBL/GenBank/DDBJ databases">
        <title>Draft Genome of Candida africana.</title>
        <authorList>
            <person name="Ayanbimpe G.M."/>
            <person name="Enweani I.B."/>
            <person name="Aguiyi J.C."/>
            <person name="Nnadi U.P."/>
            <person name="Izam Y."/>
            <person name="Ubani A."/>
            <person name="Ngene A.C."/>
        </authorList>
    </citation>
    <scope>NUCLEOTIDE SEQUENCE</scope>
    <source>
        <strain evidence="1">CEC4854</strain>
    </source>
</reference>
<proteinExistence type="predicted"/>
<evidence type="ECO:0000313" key="1">
    <source>
        <dbReference type="EMBL" id="KAG8203758.1"/>
    </source>
</evidence>
<organism evidence="1 2">
    <name type="scientific">Candida africana</name>
    <dbReference type="NCBI Taxonomy" id="241526"/>
    <lineage>
        <taxon>Eukaryota</taxon>
        <taxon>Fungi</taxon>
        <taxon>Dikarya</taxon>
        <taxon>Ascomycota</taxon>
        <taxon>Saccharomycotina</taxon>
        <taxon>Pichiomycetes</taxon>
        <taxon>Debaryomycetaceae</taxon>
        <taxon>Candida/Lodderomyces clade</taxon>
        <taxon>Candida</taxon>
    </lineage>
</organism>
<feature type="non-terminal residue" evidence="1">
    <location>
        <position position="1"/>
    </location>
</feature>
<dbReference type="EMBL" id="JAENJO010000002">
    <property type="protein sequence ID" value="KAG8203758.1"/>
    <property type="molecule type" value="Genomic_DNA"/>
</dbReference>
<dbReference type="Proteomes" id="UP000742417">
    <property type="component" value="Unassembled WGS sequence"/>
</dbReference>
<evidence type="ECO:0000313" key="2">
    <source>
        <dbReference type="Proteomes" id="UP000742417"/>
    </source>
</evidence>
<accession>A0ACB7FQT4</accession>
<keyword evidence="2" id="KW-1185">Reference proteome</keyword>